<dbReference type="SMART" id="SM00460">
    <property type="entry name" value="TGc"/>
    <property type="match status" value="1"/>
</dbReference>
<keyword evidence="3" id="KW-1185">Reference proteome</keyword>
<comment type="caution">
    <text evidence="2">The sequence shown here is derived from an EMBL/GenBank/DDBJ whole genome shotgun (WGS) entry which is preliminary data.</text>
</comment>
<dbReference type="PANTHER" id="PTHR38339:SF1">
    <property type="entry name" value="TRANSGLUTAMINASE-LIKE DOMAIN-CONTAINING PROTEIN"/>
    <property type="match status" value="1"/>
</dbReference>
<accession>A0A2V2MTP8</accession>
<evidence type="ECO:0000313" key="2">
    <source>
        <dbReference type="EMBL" id="PWR70789.1"/>
    </source>
</evidence>
<organism evidence="2 3">
    <name type="scientific">Methanospirillum stamsii</name>
    <dbReference type="NCBI Taxonomy" id="1277351"/>
    <lineage>
        <taxon>Archaea</taxon>
        <taxon>Methanobacteriati</taxon>
        <taxon>Methanobacteriota</taxon>
        <taxon>Stenosarchaea group</taxon>
        <taxon>Methanomicrobia</taxon>
        <taxon>Methanomicrobiales</taxon>
        <taxon>Methanospirillaceae</taxon>
        <taxon>Methanospirillum</taxon>
    </lineage>
</organism>
<sequence length="498" mass="56394">MIRNIVLFLFVILLTGIPSLVADEPIFSPDELYKQAETAMEQSRYEEAYYQFLNASEGYALSGDTDMKRKSLQQAKRINWMFAEMQLNKTSADEIIAATIPVLTPNEREVFLEPGKSIQTESDGETFYFEGIARNIQYHNTTLIRENMRKSGESPFFDQMSPYIGNAENPDNPIYQNHTYTAIGVMSIPREELVENGTLQVWLPLPVATEYQKNISILSVEPSAYVVSGPQTSGNIGEVYLEIPLEEMTGEYVNISTEFSFTTSPRINRINPDDIKAYDTNSPLYQRYTQSQASINVSQEIVKLAHQIVGDETNPYKKAKLIYDYIIDSLPYSNVPHTYIAAMNISESDFVHDTGFGDCGTQSAYFAALCRAVGIPARAPGGYQLFPGYSGTHFWAEFFLPEYGWMPVDVTIAEAGTWAYNATPEQVEEYSEFFFGNMDPYRFTIQTDMDEPFSGEPNPDILFTIVHQNPSLICINSDEDVEMIGMASWTYTFEEQKE</sequence>
<dbReference type="InterPro" id="IPR038765">
    <property type="entry name" value="Papain-like_cys_pep_sf"/>
</dbReference>
<dbReference type="EMBL" id="QGMZ01000039">
    <property type="protein sequence ID" value="PWR70789.1"/>
    <property type="molecule type" value="Genomic_DNA"/>
</dbReference>
<reference evidence="2 3" key="1">
    <citation type="submission" date="2018-05" db="EMBL/GenBank/DDBJ databases">
        <title>Draft genome of Methanospirillum stamsii Pt1.</title>
        <authorList>
            <person name="Dueholm M.S."/>
            <person name="Nielsen P.H."/>
            <person name="Bakmann L.F."/>
            <person name="Otzen D.E."/>
        </authorList>
    </citation>
    <scope>NUCLEOTIDE SEQUENCE [LARGE SCALE GENOMIC DNA]</scope>
    <source>
        <strain evidence="2 3">Pt1</strain>
    </source>
</reference>
<dbReference type="Proteomes" id="UP000245934">
    <property type="component" value="Unassembled WGS sequence"/>
</dbReference>
<evidence type="ECO:0000259" key="1">
    <source>
        <dbReference type="SMART" id="SM00460"/>
    </source>
</evidence>
<feature type="domain" description="Transglutaminase-like" evidence="1">
    <location>
        <begin position="351"/>
        <end position="412"/>
    </location>
</feature>
<proteinExistence type="predicted"/>
<dbReference type="RefSeq" id="WP_109941923.1">
    <property type="nucleotide sequence ID" value="NZ_CP176366.1"/>
</dbReference>
<dbReference type="AlphaFoldDB" id="A0A2V2MTP8"/>
<dbReference type="PANTHER" id="PTHR38339">
    <property type="entry name" value="TRANSGLUTAMINASE DOMAIN PROTEIN"/>
    <property type="match status" value="1"/>
</dbReference>
<name>A0A2V2MTP8_9EURY</name>
<evidence type="ECO:0000313" key="3">
    <source>
        <dbReference type="Proteomes" id="UP000245934"/>
    </source>
</evidence>
<dbReference type="Pfam" id="PF01841">
    <property type="entry name" value="Transglut_core"/>
    <property type="match status" value="1"/>
</dbReference>
<dbReference type="InterPro" id="IPR002931">
    <property type="entry name" value="Transglutaminase-like"/>
</dbReference>
<dbReference type="OrthoDB" id="18481at2157"/>
<dbReference type="Gene3D" id="3.10.620.30">
    <property type="match status" value="1"/>
</dbReference>
<gene>
    <name evidence="2" type="ORF">DLD82_14940</name>
</gene>
<dbReference type="SUPFAM" id="SSF54001">
    <property type="entry name" value="Cysteine proteinases"/>
    <property type="match status" value="1"/>
</dbReference>
<protein>
    <submittedName>
        <fullName evidence="2">Transglutaminase</fullName>
    </submittedName>
</protein>
<dbReference type="GeneID" id="97608189"/>